<protein>
    <recommendedName>
        <fullName evidence="5">AN1-type domain-containing protein</fullName>
    </recommendedName>
</protein>
<dbReference type="OMA" id="RQYCLKH"/>
<dbReference type="PANTHER" id="PTHR14677:SF20">
    <property type="entry name" value="ZINC FINGER AN1-TYPE CONTAINING 2A-RELATED"/>
    <property type="match status" value="1"/>
</dbReference>
<dbReference type="GO" id="GO:0005737">
    <property type="term" value="C:cytoplasm"/>
    <property type="evidence" value="ECO:0007669"/>
    <property type="project" value="TreeGrafter"/>
</dbReference>
<evidence type="ECO:0000256" key="4">
    <source>
        <dbReference type="SAM" id="MobiDB-lite"/>
    </source>
</evidence>
<dbReference type="SMART" id="SM00154">
    <property type="entry name" value="ZnF_AN1"/>
    <property type="match status" value="1"/>
</dbReference>
<evidence type="ECO:0000259" key="5">
    <source>
        <dbReference type="SMART" id="SM00154"/>
    </source>
</evidence>
<keyword evidence="7" id="KW-1185">Reference proteome</keyword>
<dbReference type="Pfam" id="PF25327">
    <property type="entry name" value="UBL_ZFAND1"/>
    <property type="match status" value="1"/>
</dbReference>
<dbReference type="EMBL" id="MCFI01000009">
    <property type="protein sequence ID" value="ORY82503.1"/>
    <property type="molecule type" value="Genomic_DNA"/>
</dbReference>
<accession>A0A1Y2FEZ4</accession>
<dbReference type="STRING" id="56484.A0A1Y2FEZ4"/>
<evidence type="ECO:0000313" key="7">
    <source>
        <dbReference type="Proteomes" id="UP000193685"/>
    </source>
</evidence>
<dbReference type="OrthoDB" id="431929at2759"/>
<dbReference type="GO" id="GO:0008270">
    <property type="term" value="F:zinc ion binding"/>
    <property type="evidence" value="ECO:0007669"/>
    <property type="project" value="UniProtKB-KW"/>
</dbReference>
<feature type="domain" description="AN1-type" evidence="5">
    <location>
        <begin position="12"/>
        <end position="49"/>
    </location>
</feature>
<dbReference type="Pfam" id="PF01428">
    <property type="entry name" value="zf-AN1"/>
    <property type="match status" value="1"/>
</dbReference>
<evidence type="ECO:0000313" key="6">
    <source>
        <dbReference type="EMBL" id="ORY82503.1"/>
    </source>
</evidence>
<evidence type="ECO:0000256" key="1">
    <source>
        <dbReference type="ARBA" id="ARBA00022723"/>
    </source>
</evidence>
<dbReference type="AlphaFoldDB" id="A0A1Y2FEZ4"/>
<keyword evidence="3" id="KW-0862">Zinc</keyword>
<dbReference type="InterPro" id="IPR057358">
    <property type="entry name" value="UBL_ZFAND1-like"/>
</dbReference>
<gene>
    <name evidence="6" type="ORF">BCR37DRAFT_379502</name>
</gene>
<dbReference type="SUPFAM" id="SSF118310">
    <property type="entry name" value="AN1-like Zinc finger"/>
    <property type="match status" value="1"/>
</dbReference>
<evidence type="ECO:0000256" key="3">
    <source>
        <dbReference type="ARBA" id="ARBA00022833"/>
    </source>
</evidence>
<dbReference type="PANTHER" id="PTHR14677">
    <property type="entry name" value="ARSENITE INDUCUBLE RNA ASSOCIATED PROTEIN AIP-1-RELATED"/>
    <property type="match status" value="1"/>
</dbReference>
<dbReference type="InterPro" id="IPR035896">
    <property type="entry name" value="AN1-like_Znf"/>
</dbReference>
<keyword evidence="1" id="KW-0479">Metal-binding</keyword>
<dbReference type="RefSeq" id="XP_040725374.1">
    <property type="nucleotide sequence ID" value="XM_040869271.1"/>
</dbReference>
<dbReference type="GeneID" id="63785870"/>
<name>A0A1Y2FEZ4_PROLT</name>
<feature type="region of interest" description="Disordered" evidence="4">
    <location>
        <begin position="78"/>
        <end position="98"/>
    </location>
</feature>
<dbReference type="InterPro" id="IPR000058">
    <property type="entry name" value="Znf_AN1"/>
</dbReference>
<comment type="caution">
    <text evidence="6">The sequence shown here is derived from an EMBL/GenBank/DDBJ whole genome shotgun (WGS) entry which is preliminary data.</text>
</comment>
<dbReference type="Proteomes" id="UP000193685">
    <property type="component" value="Unassembled WGS sequence"/>
</dbReference>
<evidence type="ECO:0000256" key="2">
    <source>
        <dbReference type="ARBA" id="ARBA00022771"/>
    </source>
</evidence>
<organism evidence="6 7">
    <name type="scientific">Protomyces lactucae-debilis</name>
    <dbReference type="NCBI Taxonomy" id="2754530"/>
    <lineage>
        <taxon>Eukaryota</taxon>
        <taxon>Fungi</taxon>
        <taxon>Dikarya</taxon>
        <taxon>Ascomycota</taxon>
        <taxon>Taphrinomycotina</taxon>
        <taxon>Taphrinomycetes</taxon>
        <taxon>Taphrinales</taxon>
        <taxon>Protomycetaceae</taxon>
        <taxon>Protomyces</taxon>
    </lineage>
</organism>
<keyword evidence="2" id="KW-0863">Zinc-finger</keyword>
<proteinExistence type="predicted"/>
<dbReference type="Gene3D" id="4.10.1110.10">
    <property type="entry name" value="AN1-like Zinc finger"/>
    <property type="match status" value="1"/>
</dbReference>
<sequence length="238" mass="26234">MDAGLETIGARCSCCNKQDFLPFKCSHCALSFCLDHARQDAHTCAALSTVPQQSNQSDTKTTTGPSLKALQAEHLARRRISPQPGKQSAANVQNKQEATDRIQGALKALKTRFTLPKTATATRTAEEARMLGALKREAKGDPKLPVAQRRYVYVQGSGKSKHARYVSVDWTCGRTLDELAKVVDMQNDNARTTDPARKLHLLLVEEDLVLEPSQSIGARLKRDGLTLQVYRGIRPQQP</sequence>
<reference evidence="6 7" key="1">
    <citation type="submission" date="2016-07" db="EMBL/GenBank/DDBJ databases">
        <title>Pervasive Adenine N6-methylation of Active Genes in Fungi.</title>
        <authorList>
            <consortium name="DOE Joint Genome Institute"/>
            <person name="Mondo S.J."/>
            <person name="Dannebaum R.O."/>
            <person name="Kuo R.C."/>
            <person name="Labutti K."/>
            <person name="Haridas S."/>
            <person name="Kuo A."/>
            <person name="Salamov A."/>
            <person name="Ahrendt S.R."/>
            <person name="Lipzen A."/>
            <person name="Sullivan W."/>
            <person name="Andreopoulos W.B."/>
            <person name="Clum A."/>
            <person name="Lindquist E."/>
            <person name="Daum C."/>
            <person name="Ramamoorthy G.K."/>
            <person name="Gryganskyi A."/>
            <person name="Culley D."/>
            <person name="Magnuson J.K."/>
            <person name="James T.Y."/>
            <person name="O'Malley M.A."/>
            <person name="Stajich J.E."/>
            <person name="Spatafora J.W."/>
            <person name="Visel A."/>
            <person name="Grigoriev I.V."/>
        </authorList>
    </citation>
    <scope>NUCLEOTIDE SEQUENCE [LARGE SCALE GENOMIC DNA]</scope>
    <source>
        <strain evidence="6 7">12-1054</strain>
    </source>
</reference>
<feature type="compositionally biased region" description="Polar residues" evidence="4">
    <location>
        <begin position="84"/>
        <end position="96"/>
    </location>
</feature>